<evidence type="ECO:0000256" key="6">
    <source>
        <dbReference type="SAM" id="Phobius"/>
    </source>
</evidence>
<reference evidence="7" key="2">
    <citation type="submission" date="2023-05" db="EMBL/GenBank/DDBJ databases">
        <authorList>
            <consortium name="Lawrence Berkeley National Laboratory"/>
            <person name="Steindorff A."/>
            <person name="Hensen N."/>
            <person name="Bonometti L."/>
            <person name="Westerberg I."/>
            <person name="Brannstrom I.O."/>
            <person name="Guillou S."/>
            <person name="Cros-Aarteil S."/>
            <person name="Calhoun S."/>
            <person name="Haridas S."/>
            <person name="Kuo A."/>
            <person name="Mondo S."/>
            <person name="Pangilinan J."/>
            <person name="Riley R."/>
            <person name="Labutti K."/>
            <person name="Andreopoulos B."/>
            <person name="Lipzen A."/>
            <person name="Chen C."/>
            <person name="Yanf M."/>
            <person name="Daum C."/>
            <person name="Ng V."/>
            <person name="Clum A."/>
            <person name="Ohm R."/>
            <person name="Martin F."/>
            <person name="Silar P."/>
            <person name="Natvig D."/>
            <person name="Lalanne C."/>
            <person name="Gautier V."/>
            <person name="Ament-Velasquez S.L."/>
            <person name="Kruys A."/>
            <person name="Hutchinson M.I."/>
            <person name="Powell A.J."/>
            <person name="Barry K."/>
            <person name="Miller A.N."/>
            <person name="Grigoriev I.V."/>
            <person name="Debuchy R."/>
            <person name="Gladieux P."/>
            <person name="Thoren M.H."/>
            <person name="Johannesson H."/>
        </authorList>
    </citation>
    <scope>NUCLEOTIDE SEQUENCE</scope>
    <source>
        <strain evidence="7">CBS 990.96</strain>
    </source>
</reference>
<feature type="transmembrane region" description="Helical" evidence="6">
    <location>
        <begin position="342"/>
        <end position="364"/>
    </location>
</feature>
<feature type="transmembrane region" description="Helical" evidence="6">
    <location>
        <begin position="493"/>
        <end position="509"/>
    </location>
</feature>
<feature type="transmembrane region" description="Helical" evidence="6">
    <location>
        <begin position="407"/>
        <end position="425"/>
    </location>
</feature>
<comment type="caution">
    <text evidence="7">The sequence shown here is derived from an EMBL/GenBank/DDBJ whole genome shotgun (WGS) entry which is preliminary data.</text>
</comment>
<dbReference type="EMBL" id="MU865341">
    <property type="protein sequence ID" value="KAK4226849.1"/>
    <property type="molecule type" value="Genomic_DNA"/>
</dbReference>
<evidence type="ECO:0000313" key="8">
    <source>
        <dbReference type="Proteomes" id="UP001301958"/>
    </source>
</evidence>
<dbReference type="AlphaFoldDB" id="A0AAN7H3N6"/>
<organism evidence="7 8">
    <name type="scientific">Podospora fimiseda</name>
    <dbReference type="NCBI Taxonomy" id="252190"/>
    <lineage>
        <taxon>Eukaryota</taxon>
        <taxon>Fungi</taxon>
        <taxon>Dikarya</taxon>
        <taxon>Ascomycota</taxon>
        <taxon>Pezizomycotina</taxon>
        <taxon>Sordariomycetes</taxon>
        <taxon>Sordariomycetidae</taxon>
        <taxon>Sordariales</taxon>
        <taxon>Podosporaceae</taxon>
        <taxon>Podospora</taxon>
    </lineage>
</organism>
<evidence type="ECO:0000256" key="2">
    <source>
        <dbReference type="ARBA" id="ARBA00022692"/>
    </source>
</evidence>
<feature type="transmembrane region" description="Helical" evidence="6">
    <location>
        <begin position="85"/>
        <end position="104"/>
    </location>
</feature>
<protein>
    <submittedName>
        <fullName evidence="7">Transporter</fullName>
    </submittedName>
</protein>
<dbReference type="GO" id="GO:0015179">
    <property type="term" value="F:L-amino acid transmembrane transporter activity"/>
    <property type="evidence" value="ECO:0007669"/>
    <property type="project" value="TreeGrafter"/>
</dbReference>
<sequence length="519" mass="55343">MPPADTQDEQRPLLAGTVATATNTTDSPREEHHEVEAGSPGGTFKRNLGTIEAFAIVISIVIGSGVFTSPGSIDTNVPSPGAALLIWLVGGVLAWTGAATMAELGTAISGEGGVQPYLKYIFGDVFGFLAAWTWVVAVMPATLAILSMVFIESIYSAAGITGQGNKLSHKFLSILVLTLISVANSISTKASTRLNNFFVLTKFITISLIVLAGIVVVTLQLADPNRIVGGGDWRKRNWFENRDSVNPDGSVTHWDGLSQWELFGHLSGALYAALWAYSGWDKAIYVSAELSAPARQLPLAINSSIPTIILCFITANAAYYVLLPWDVVSTTDSVAVTAITKLLGPAFGIVAAVFICLVVAGSLLGNSFVAGRMAVAAADQNWLPRLLSIVGRVGIKETGNTPPNSDAPINAIILSTILSALYILLGNFRTLLTFNGLGEYTFFFLTVVGAIFLRYREPDLERPYKPAVVIPGVFALVSGFVVVRGAAFAPVQAVVLLGLWTLGLSFYWVRGRYLERGLE</sequence>
<feature type="transmembrane region" description="Helical" evidence="6">
    <location>
        <begin position="125"/>
        <end position="151"/>
    </location>
</feature>
<feature type="transmembrane region" description="Helical" evidence="6">
    <location>
        <begin position="199"/>
        <end position="222"/>
    </location>
</feature>
<name>A0AAN7H3N6_9PEZI</name>
<accession>A0AAN7H3N6</accession>
<feature type="transmembrane region" description="Helical" evidence="6">
    <location>
        <begin position="299"/>
        <end position="322"/>
    </location>
</feature>
<evidence type="ECO:0000256" key="1">
    <source>
        <dbReference type="ARBA" id="ARBA00004141"/>
    </source>
</evidence>
<dbReference type="Proteomes" id="UP001301958">
    <property type="component" value="Unassembled WGS sequence"/>
</dbReference>
<dbReference type="InterPro" id="IPR002293">
    <property type="entry name" value="AA/rel_permease1"/>
</dbReference>
<reference evidence="7" key="1">
    <citation type="journal article" date="2023" name="Mol. Phylogenet. Evol.">
        <title>Genome-scale phylogeny and comparative genomics of the fungal order Sordariales.</title>
        <authorList>
            <person name="Hensen N."/>
            <person name="Bonometti L."/>
            <person name="Westerberg I."/>
            <person name="Brannstrom I.O."/>
            <person name="Guillou S."/>
            <person name="Cros-Aarteil S."/>
            <person name="Calhoun S."/>
            <person name="Haridas S."/>
            <person name="Kuo A."/>
            <person name="Mondo S."/>
            <person name="Pangilinan J."/>
            <person name="Riley R."/>
            <person name="LaButti K."/>
            <person name="Andreopoulos B."/>
            <person name="Lipzen A."/>
            <person name="Chen C."/>
            <person name="Yan M."/>
            <person name="Daum C."/>
            <person name="Ng V."/>
            <person name="Clum A."/>
            <person name="Steindorff A."/>
            <person name="Ohm R.A."/>
            <person name="Martin F."/>
            <person name="Silar P."/>
            <person name="Natvig D.O."/>
            <person name="Lalanne C."/>
            <person name="Gautier V."/>
            <person name="Ament-Velasquez S.L."/>
            <person name="Kruys A."/>
            <person name="Hutchinson M.I."/>
            <person name="Powell A.J."/>
            <person name="Barry K."/>
            <person name="Miller A.N."/>
            <person name="Grigoriev I.V."/>
            <person name="Debuchy R."/>
            <person name="Gladieux P."/>
            <person name="Hiltunen Thoren M."/>
            <person name="Johannesson H."/>
        </authorList>
    </citation>
    <scope>NUCLEOTIDE SEQUENCE</scope>
    <source>
        <strain evidence="7">CBS 990.96</strain>
    </source>
</reference>
<keyword evidence="2 6" id="KW-0812">Transmembrane</keyword>
<keyword evidence="4 6" id="KW-0472">Membrane</keyword>
<feature type="transmembrane region" description="Helical" evidence="6">
    <location>
        <begin position="437"/>
        <end position="455"/>
    </location>
</feature>
<dbReference type="InterPro" id="IPR050598">
    <property type="entry name" value="AminoAcid_Transporter"/>
</dbReference>
<feature type="compositionally biased region" description="Basic and acidic residues" evidence="5">
    <location>
        <begin position="27"/>
        <end position="36"/>
    </location>
</feature>
<feature type="region of interest" description="Disordered" evidence="5">
    <location>
        <begin position="1"/>
        <end position="41"/>
    </location>
</feature>
<feature type="transmembrane region" description="Helical" evidence="6">
    <location>
        <begin position="53"/>
        <end position="73"/>
    </location>
</feature>
<dbReference type="GO" id="GO:0016020">
    <property type="term" value="C:membrane"/>
    <property type="evidence" value="ECO:0007669"/>
    <property type="project" value="UniProtKB-SubCell"/>
</dbReference>
<comment type="subcellular location">
    <subcellularLocation>
        <location evidence="1">Membrane</location>
        <topology evidence="1">Multi-pass membrane protein</topology>
    </subcellularLocation>
</comment>
<gene>
    <name evidence="7" type="ORF">QBC38DRAFT_479533</name>
</gene>
<keyword evidence="8" id="KW-1185">Reference proteome</keyword>
<evidence type="ECO:0000256" key="3">
    <source>
        <dbReference type="ARBA" id="ARBA00022989"/>
    </source>
</evidence>
<dbReference type="PANTHER" id="PTHR11785:SF402">
    <property type="entry name" value="AMINO ACID TRANSPORTER (EUROFUNG)"/>
    <property type="match status" value="1"/>
</dbReference>
<dbReference type="Gene3D" id="1.20.1740.10">
    <property type="entry name" value="Amino acid/polyamine transporter I"/>
    <property type="match status" value="1"/>
</dbReference>
<dbReference type="PIRSF" id="PIRSF006060">
    <property type="entry name" value="AA_transporter"/>
    <property type="match status" value="1"/>
</dbReference>
<feature type="transmembrane region" description="Helical" evidence="6">
    <location>
        <begin position="467"/>
        <end position="487"/>
    </location>
</feature>
<dbReference type="PANTHER" id="PTHR11785">
    <property type="entry name" value="AMINO ACID TRANSPORTER"/>
    <property type="match status" value="1"/>
</dbReference>
<dbReference type="Pfam" id="PF13520">
    <property type="entry name" value="AA_permease_2"/>
    <property type="match status" value="1"/>
</dbReference>
<dbReference type="FunFam" id="1.20.1740.10:FF:000042">
    <property type="entry name" value="Similar to amino acid transporter"/>
    <property type="match status" value="1"/>
</dbReference>
<keyword evidence="3 6" id="KW-1133">Transmembrane helix</keyword>
<evidence type="ECO:0000313" key="7">
    <source>
        <dbReference type="EMBL" id="KAK4226849.1"/>
    </source>
</evidence>
<proteinExistence type="predicted"/>
<feature type="transmembrane region" description="Helical" evidence="6">
    <location>
        <begin position="171"/>
        <end position="187"/>
    </location>
</feature>
<evidence type="ECO:0000256" key="4">
    <source>
        <dbReference type="ARBA" id="ARBA00023136"/>
    </source>
</evidence>
<evidence type="ECO:0000256" key="5">
    <source>
        <dbReference type="SAM" id="MobiDB-lite"/>
    </source>
</evidence>